<proteinExistence type="inferred from homology"/>
<dbReference type="EMBL" id="JADNYJ010000125">
    <property type="protein sequence ID" value="KAF8882154.1"/>
    <property type="molecule type" value="Genomic_DNA"/>
</dbReference>
<keyword evidence="4" id="KW-0560">Oxidoreductase</keyword>
<protein>
    <recommendedName>
        <fullName evidence="5">FAD/NAD(P)-binding domain-containing protein</fullName>
    </recommendedName>
</protein>
<dbReference type="InterPro" id="IPR023753">
    <property type="entry name" value="FAD/NAD-binding_dom"/>
</dbReference>
<organism evidence="6 7">
    <name type="scientific">Gymnopilus junonius</name>
    <name type="common">Spectacular rustgill mushroom</name>
    <name type="synonym">Gymnopilus spectabilis subsp. junonius</name>
    <dbReference type="NCBI Taxonomy" id="109634"/>
    <lineage>
        <taxon>Eukaryota</taxon>
        <taxon>Fungi</taxon>
        <taxon>Dikarya</taxon>
        <taxon>Basidiomycota</taxon>
        <taxon>Agaricomycotina</taxon>
        <taxon>Agaricomycetes</taxon>
        <taxon>Agaricomycetidae</taxon>
        <taxon>Agaricales</taxon>
        <taxon>Agaricineae</taxon>
        <taxon>Hymenogastraceae</taxon>
        <taxon>Gymnopilus</taxon>
    </lineage>
</organism>
<dbReference type="PANTHER" id="PTHR43735">
    <property type="entry name" value="APOPTOSIS-INDUCING FACTOR 1"/>
    <property type="match status" value="1"/>
</dbReference>
<dbReference type="Proteomes" id="UP000724874">
    <property type="component" value="Unassembled WGS sequence"/>
</dbReference>
<dbReference type="GO" id="GO:0004174">
    <property type="term" value="F:electron-transferring-flavoprotein dehydrogenase activity"/>
    <property type="evidence" value="ECO:0007669"/>
    <property type="project" value="TreeGrafter"/>
</dbReference>
<dbReference type="OrthoDB" id="202203at2759"/>
<evidence type="ECO:0000313" key="7">
    <source>
        <dbReference type="Proteomes" id="UP000724874"/>
    </source>
</evidence>
<dbReference type="AlphaFoldDB" id="A0A9P5NE22"/>
<dbReference type="InterPro" id="IPR036188">
    <property type="entry name" value="FAD/NAD-bd_sf"/>
</dbReference>
<sequence>MLTSGMITVVVVGGGVAGAEVVRGLSSRLDKNKHRLVLVTSRPRYTYLPGALRLLASKDAPLSSVFMSYDHIFGKFPGELKIGTVTSIEENKDPAYTRGGFVVLEGGETIGYDVVIIATGSTWVGHLAFPNDEIGFKQHVHDWRTKINDAQNIVIAGGGAVGIEMSGEIKDAYPTKNITIVHANPLLLGDIYPDKFRMDIENRLRRRDVNIIFNDTIEGTPDSSAPWKTAKGVPLNSDLVILARGGRPNTSLLKYLRGNVLTDRGYIKVTPTLQVEGHPNMFALGDIIDWAEAKQLTKILLGHGSVVVSNALSYLSKKQPKKVYIKSAEILTISNGKNGGATYLGLLWGLRFGNYFTRMIKSKDLMVGFVRKSIGLDAECETD</sequence>
<accession>A0A9P5NE22</accession>
<keyword evidence="7" id="KW-1185">Reference proteome</keyword>
<evidence type="ECO:0000259" key="5">
    <source>
        <dbReference type="Pfam" id="PF07992"/>
    </source>
</evidence>
<evidence type="ECO:0000256" key="3">
    <source>
        <dbReference type="ARBA" id="ARBA00022827"/>
    </source>
</evidence>
<keyword evidence="2" id="KW-0285">Flavoprotein</keyword>
<reference evidence="6" key="1">
    <citation type="submission" date="2020-11" db="EMBL/GenBank/DDBJ databases">
        <authorList>
            <consortium name="DOE Joint Genome Institute"/>
            <person name="Ahrendt S."/>
            <person name="Riley R."/>
            <person name="Andreopoulos W."/>
            <person name="LaButti K."/>
            <person name="Pangilinan J."/>
            <person name="Ruiz-duenas F.J."/>
            <person name="Barrasa J.M."/>
            <person name="Sanchez-Garcia M."/>
            <person name="Camarero S."/>
            <person name="Miyauchi S."/>
            <person name="Serrano A."/>
            <person name="Linde D."/>
            <person name="Babiker R."/>
            <person name="Drula E."/>
            <person name="Ayuso-Fernandez I."/>
            <person name="Pacheco R."/>
            <person name="Padilla G."/>
            <person name="Ferreira P."/>
            <person name="Barriuso J."/>
            <person name="Kellner H."/>
            <person name="Castanera R."/>
            <person name="Alfaro M."/>
            <person name="Ramirez L."/>
            <person name="Pisabarro A.G."/>
            <person name="Kuo A."/>
            <person name="Tritt A."/>
            <person name="Lipzen A."/>
            <person name="He G."/>
            <person name="Yan M."/>
            <person name="Ng V."/>
            <person name="Cullen D."/>
            <person name="Martin F."/>
            <person name="Rosso M.-N."/>
            <person name="Henrissat B."/>
            <person name="Hibbett D."/>
            <person name="Martinez A.T."/>
            <person name="Grigoriev I.V."/>
        </authorList>
    </citation>
    <scope>NUCLEOTIDE SEQUENCE</scope>
    <source>
        <strain evidence="6">AH 44721</strain>
    </source>
</reference>
<dbReference type="PRINTS" id="PR00411">
    <property type="entry name" value="PNDRDTASEI"/>
</dbReference>
<dbReference type="Gene3D" id="3.50.50.100">
    <property type="match status" value="1"/>
</dbReference>
<dbReference type="GO" id="GO:0050660">
    <property type="term" value="F:flavin adenine dinucleotide binding"/>
    <property type="evidence" value="ECO:0007669"/>
    <property type="project" value="TreeGrafter"/>
</dbReference>
<gene>
    <name evidence="6" type="ORF">CPB84DRAFT_1734913</name>
</gene>
<feature type="domain" description="FAD/NAD(P)-binding" evidence="5">
    <location>
        <begin position="8"/>
        <end position="288"/>
    </location>
</feature>
<comment type="similarity">
    <text evidence="1">Belongs to the FAD-dependent oxidoreductase family.</text>
</comment>
<dbReference type="PRINTS" id="PR00368">
    <property type="entry name" value="FADPNR"/>
</dbReference>
<evidence type="ECO:0000313" key="6">
    <source>
        <dbReference type="EMBL" id="KAF8882154.1"/>
    </source>
</evidence>
<dbReference type="Pfam" id="PF07992">
    <property type="entry name" value="Pyr_redox_2"/>
    <property type="match status" value="1"/>
</dbReference>
<evidence type="ECO:0000256" key="2">
    <source>
        <dbReference type="ARBA" id="ARBA00022630"/>
    </source>
</evidence>
<comment type="caution">
    <text evidence="6">The sequence shown here is derived from an EMBL/GenBank/DDBJ whole genome shotgun (WGS) entry which is preliminary data.</text>
</comment>
<dbReference type="SUPFAM" id="SSF51905">
    <property type="entry name" value="FAD/NAD(P)-binding domain"/>
    <property type="match status" value="2"/>
</dbReference>
<dbReference type="GO" id="GO:0005737">
    <property type="term" value="C:cytoplasm"/>
    <property type="evidence" value="ECO:0007669"/>
    <property type="project" value="TreeGrafter"/>
</dbReference>
<keyword evidence="3" id="KW-0274">FAD</keyword>
<name>A0A9P5NE22_GYMJU</name>
<evidence type="ECO:0000256" key="1">
    <source>
        <dbReference type="ARBA" id="ARBA00006442"/>
    </source>
</evidence>
<evidence type="ECO:0000256" key="4">
    <source>
        <dbReference type="ARBA" id="ARBA00023002"/>
    </source>
</evidence>
<dbReference type="PANTHER" id="PTHR43735:SF3">
    <property type="entry name" value="FERROPTOSIS SUPPRESSOR PROTEIN 1"/>
    <property type="match status" value="1"/>
</dbReference>